<proteinExistence type="predicted"/>
<keyword evidence="3" id="KW-1185">Reference proteome</keyword>
<reference evidence="2" key="1">
    <citation type="submission" date="2013-12" db="EMBL/GenBank/DDBJ databases">
        <authorList>
            <person name="Linke B."/>
        </authorList>
    </citation>
    <scope>NUCLEOTIDE SEQUENCE [LARGE SCALE GENOMIC DNA]</scope>
    <source>
        <strain evidence="2">CRIB-18</strain>
    </source>
</reference>
<dbReference type="STRING" id="1437425.CSEC_2438"/>
<dbReference type="SUPFAM" id="SSF56784">
    <property type="entry name" value="HAD-like"/>
    <property type="match status" value="1"/>
</dbReference>
<accession>A0A090E444</accession>
<dbReference type="OrthoDB" id="17512at2"/>
<dbReference type="EMBL" id="CCEJ010000015">
    <property type="protein sequence ID" value="CDR35244.1"/>
    <property type="molecule type" value="Genomic_DNA"/>
</dbReference>
<dbReference type="Proteomes" id="UP000031552">
    <property type="component" value="Unassembled WGS sequence"/>
</dbReference>
<dbReference type="Gene3D" id="3.40.50.1000">
    <property type="entry name" value="HAD superfamily/HAD-like"/>
    <property type="match status" value="1"/>
</dbReference>
<reference evidence="2" key="2">
    <citation type="submission" date="2014-09" db="EMBL/GenBank/DDBJ databases">
        <title>Criblamydia sequanensis harbors a mega-plasmid encoding arsenite resistance.</title>
        <authorList>
            <person name="Bertelli C."/>
            <person name="Goesmann A."/>
            <person name="Greub G."/>
        </authorList>
    </citation>
    <scope>NUCLEOTIDE SEQUENCE [LARGE SCALE GENOMIC DNA]</scope>
    <source>
        <strain evidence="2">CRIB-18</strain>
    </source>
</reference>
<evidence type="ECO:0000313" key="3">
    <source>
        <dbReference type="Proteomes" id="UP000031552"/>
    </source>
</evidence>
<evidence type="ECO:0000313" key="2">
    <source>
        <dbReference type="EMBL" id="CDR35244.1"/>
    </source>
</evidence>
<protein>
    <submittedName>
        <fullName evidence="2">Secreted protein</fullName>
    </submittedName>
</protein>
<dbReference type="eggNOG" id="COG0546">
    <property type="taxonomic scope" value="Bacteria"/>
</dbReference>
<organism evidence="2 3">
    <name type="scientific">Candidatus Criblamydia sequanensis CRIB-18</name>
    <dbReference type="NCBI Taxonomy" id="1437425"/>
    <lineage>
        <taxon>Bacteria</taxon>
        <taxon>Pseudomonadati</taxon>
        <taxon>Chlamydiota</taxon>
        <taxon>Chlamydiia</taxon>
        <taxon>Parachlamydiales</taxon>
        <taxon>Candidatus Criblamydiaceae</taxon>
        <taxon>Candidatus Criblamydia</taxon>
    </lineage>
</organism>
<dbReference type="AlphaFoldDB" id="A0A090E444"/>
<dbReference type="RefSeq" id="WP_053332068.1">
    <property type="nucleotide sequence ID" value="NZ_CCEJ010000015.1"/>
</dbReference>
<dbReference type="InterPro" id="IPR036412">
    <property type="entry name" value="HAD-like_sf"/>
</dbReference>
<dbReference type="InterPro" id="IPR023214">
    <property type="entry name" value="HAD_sf"/>
</dbReference>
<name>A0A090E444_9BACT</name>
<evidence type="ECO:0000256" key="1">
    <source>
        <dbReference type="ARBA" id="ARBA00022729"/>
    </source>
</evidence>
<gene>
    <name evidence="2" type="ORF">CSEC_2438</name>
</gene>
<comment type="caution">
    <text evidence="2">The sequence shown here is derived from an EMBL/GenBank/DDBJ whole genome shotgun (WGS) entry which is preliminary data.</text>
</comment>
<dbReference type="InterPro" id="IPR022565">
    <property type="entry name" value="DUF2608"/>
</dbReference>
<dbReference type="Pfam" id="PF11019">
    <property type="entry name" value="DUF2608"/>
    <property type="match status" value="1"/>
</dbReference>
<keyword evidence="1" id="KW-0732">Signal</keyword>
<sequence length="265" mass="30129">MKNILITLLLSINAIVLSLKAEIIETDRFKKIKEHIQPRTLVLLDIDDTLLVPTQTLGTDAWFVYRLSQYSKVHKDPKTALDKALAEWESIRHVTKVKLVEDDTDQIIKEIQKENTAIMGLTTQSLSLSARTINQLRSLNIDLSKTAPASEDHYFVQENLGLLYQQGILFTSGTSKGEAVIKILDKIGYKPDRILFINDKHKHLLDVETSVQARGIPFTGLRYSYSDERVANFCHELAEIQWKHSTFGNLLSDEEALVLLKSKQN</sequence>